<evidence type="ECO:0000259" key="5">
    <source>
        <dbReference type="Pfam" id="PF00689"/>
    </source>
</evidence>
<evidence type="ECO:0000256" key="2">
    <source>
        <dbReference type="ARBA" id="ARBA00022475"/>
    </source>
</evidence>
<evidence type="ECO:0000256" key="4">
    <source>
        <dbReference type="SAM" id="Phobius"/>
    </source>
</evidence>
<evidence type="ECO:0000256" key="1">
    <source>
        <dbReference type="ARBA" id="ARBA00004651"/>
    </source>
</evidence>
<dbReference type="Gene3D" id="1.20.1110.10">
    <property type="entry name" value="Calcium-transporting ATPase, transmembrane domain"/>
    <property type="match status" value="1"/>
</dbReference>
<evidence type="ECO:0000313" key="6">
    <source>
        <dbReference type="EMBL" id="SPM32223.1"/>
    </source>
</evidence>
<proteinExistence type="predicted"/>
<dbReference type="Pfam" id="PF00689">
    <property type="entry name" value="Cation_ATPase_C"/>
    <property type="match status" value="1"/>
</dbReference>
<dbReference type="Proteomes" id="UP000240988">
    <property type="component" value="Unassembled WGS sequence"/>
</dbReference>
<keyword evidence="4" id="KW-1133">Transmembrane helix</keyword>
<feature type="compositionally biased region" description="Polar residues" evidence="3">
    <location>
        <begin position="121"/>
        <end position="131"/>
    </location>
</feature>
<feature type="domain" description="Cation-transporting P-type ATPase C-terminal" evidence="5">
    <location>
        <begin position="21"/>
        <end position="108"/>
    </location>
</feature>
<dbReference type="PANTHER" id="PTHR43294">
    <property type="entry name" value="SODIUM/POTASSIUM-TRANSPORTING ATPASE SUBUNIT ALPHA"/>
    <property type="match status" value="1"/>
</dbReference>
<keyword evidence="4" id="KW-0812">Transmembrane</keyword>
<reference evidence="6 7" key="1">
    <citation type="submission" date="2017-01" db="EMBL/GenBank/DDBJ databases">
        <authorList>
            <consortium name="Urmite Genomes"/>
        </authorList>
    </citation>
    <scope>NUCLEOTIDE SEQUENCE [LARGE SCALE GENOMIC DNA]</scope>
    <source>
        <strain evidence="6 7">AB57</strain>
    </source>
</reference>
<feature type="transmembrane region" description="Helical" evidence="4">
    <location>
        <begin position="78"/>
        <end position="102"/>
    </location>
</feature>
<dbReference type="InterPro" id="IPR050510">
    <property type="entry name" value="Cation_transp_ATPase_P-type"/>
</dbReference>
<dbReference type="STRING" id="1841860.GCA_900157375_00019"/>
<dbReference type="GO" id="GO:1902600">
    <property type="term" value="P:proton transmembrane transport"/>
    <property type="evidence" value="ECO:0007669"/>
    <property type="project" value="TreeGrafter"/>
</dbReference>
<dbReference type="PANTHER" id="PTHR43294:SF21">
    <property type="entry name" value="CATION TRANSPORTING ATPASE"/>
    <property type="match status" value="1"/>
</dbReference>
<feature type="region of interest" description="Disordered" evidence="3">
    <location>
        <begin position="112"/>
        <end position="131"/>
    </location>
</feature>
<dbReference type="EMBL" id="FUFA01000001">
    <property type="protein sequence ID" value="SPM32223.1"/>
    <property type="molecule type" value="Genomic_DNA"/>
</dbReference>
<keyword evidence="7" id="KW-1185">Reference proteome</keyword>
<protein>
    <submittedName>
        <fullName evidence="6">Magnesium-transporting ATPase (P-type)</fullName>
    </submittedName>
</protein>
<accession>A0A2U3NLC2</accession>
<keyword evidence="2" id="KW-1003">Cell membrane</keyword>
<sequence length="131" mass="14003">MRRVLPQPVSIADLAVRVLKAAWLGIVACQIGTAFAARTDHASLRAIGVLSNPALLVGIAAEIVFALTLVYTPFLHSLFGTAALSAGQLLLVVPFPFIVWGADELRRLSRRRPAHRRTPGPTVQTRAASDG</sequence>
<comment type="subcellular location">
    <subcellularLocation>
        <location evidence="1">Cell membrane</location>
        <topology evidence="1">Multi-pass membrane protein</topology>
    </subcellularLocation>
</comment>
<gene>
    <name evidence="6" type="ORF">MRAB57_20</name>
</gene>
<evidence type="ECO:0000256" key="3">
    <source>
        <dbReference type="SAM" id="MobiDB-lite"/>
    </source>
</evidence>
<dbReference type="GO" id="GO:0019829">
    <property type="term" value="F:ATPase-coupled monoatomic cation transmembrane transporter activity"/>
    <property type="evidence" value="ECO:0007669"/>
    <property type="project" value="TreeGrafter"/>
</dbReference>
<name>A0A2U3NLC2_9MYCO</name>
<dbReference type="AlphaFoldDB" id="A0A2U3NLC2"/>
<feature type="transmembrane region" description="Helical" evidence="4">
    <location>
        <begin position="49"/>
        <end position="72"/>
    </location>
</feature>
<dbReference type="GO" id="GO:0005886">
    <property type="term" value="C:plasma membrane"/>
    <property type="evidence" value="ECO:0007669"/>
    <property type="project" value="UniProtKB-SubCell"/>
</dbReference>
<keyword evidence="4" id="KW-0472">Membrane</keyword>
<dbReference type="InterPro" id="IPR023298">
    <property type="entry name" value="ATPase_P-typ_TM_dom_sf"/>
</dbReference>
<dbReference type="SUPFAM" id="SSF81665">
    <property type="entry name" value="Calcium ATPase, transmembrane domain M"/>
    <property type="match status" value="1"/>
</dbReference>
<organism evidence="6 7">
    <name type="scientific">Mycobacterium rhizamassiliense</name>
    <dbReference type="NCBI Taxonomy" id="1841860"/>
    <lineage>
        <taxon>Bacteria</taxon>
        <taxon>Bacillati</taxon>
        <taxon>Actinomycetota</taxon>
        <taxon>Actinomycetes</taxon>
        <taxon>Mycobacteriales</taxon>
        <taxon>Mycobacteriaceae</taxon>
        <taxon>Mycobacterium</taxon>
    </lineage>
</organism>
<dbReference type="InterPro" id="IPR006068">
    <property type="entry name" value="ATPase_P-typ_cation-transptr_C"/>
</dbReference>
<evidence type="ECO:0000313" key="7">
    <source>
        <dbReference type="Proteomes" id="UP000240988"/>
    </source>
</evidence>